<comment type="caution">
    <text evidence="1">The sequence shown here is derived from an EMBL/GenBank/DDBJ whole genome shotgun (WGS) entry which is preliminary data.</text>
</comment>
<keyword evidence="2" id="KW-1185">Reference proteome</keyword>
<name>A0ACB7ZJY3_9ERIC</name>
<gene>
    <name evidence="1" type="ORF">Vadar_014549</name>
</gene>
<organism evidence="1 2">
    <name type="scientific">Vaccinium darrowii</name>
    <dbReference type="NCBI Taxonomy" id="229202"/>
    <lineage>
        <taxon>Eukaryota</taxon>
        <taxon>Viridiplantae</taxon>
        <taxon>Streptophyta</taxon>
        <taxon>Embryophyta</taxon>
        <taxon>Tracheophyta</taxon>
        <taxon>Spermatophyta</taxon>
        <taxon>Magnoliopsida</taxon>
        <taxon>eudicotyledons</taxon>
        <taxon>Gunneridae</taxon>
        <taxon>Pentapetalae</taxon>
        <taxon>asterids</taxon>
        <taxon>Ericales</taxon>
        <taxon>Ericaceae</taxon>
        <taxon>Vaccinioideae</taxon>
        <taxon>Vaccinieae</taxon>
        <taxon>Vaccinium</taxon>
    </lineage>
</organism>
<reference evidence="1 2" key="1">
    <citation type="journal article" date="2021" name="Hortic Res">
        <title>High-quality reference genome and annotation aids understanding of berry development for evergreen blueberry (Vaccinium darrowii).</title>
        <authorList>
            <person name="Yu J."/>
            <person name="Hulse-Kemp A.M."/>
            <person name="Babiker E."/>
            <person name="Staton M."/>
        </authorList>
    </citation>
    <scope>NUCLEOTIDE SEQUENCE [LARGE SCALE GENOMIC DNA]</scope>
    <source>
        <strain evidence="2">cv. NJ 8807/NJ 8810</strain>
        <tissue evidence="1">Young leaf</tissue>
    </source>
</reference>
<evidence type="ECO:0000313" key="2">
    <source>
        <dbReference type="Proteomes" id="UP000828048"/>
    </source>
</evidence>
<evidence type="ECO:0000313" key="1">
    <source>
        <dbReference type="EMBL" id="KAH7866033.1"/>
    </source>
</evidence>
<dbReference type="Proteomes" id="UP000828048">
    <property type="component" value="Chromosome 9"/>
</dbReference>
<accession>A0ACB7ZJY3</accession>
<dbReference type="EMBL" id="CM037159">
    <property type="protein sequence ID" value="KAH7866033.1"/>
    <property type="molecule type" value="Genomic_DNA"/>
</dbReference>
<proteinExistence type="predicted"/>
<protein>
    <submittedName>
        <fullName evidence="1">Uncharacterized protein</fullName>
    </submittedName>
</protein>
<sequence length="128" mass="13989">MKFLVCLFIIILCAQALSSLAVETLSTARDRDTILSKHLMQEQENKGINGTTSLHGGSDRRGHVLEQAEVYSRKSQRGKAASGGVNIDSRPRPPDKSAASGPKRSSLFFILSPTILYAGFSWILLLPF</sequence>